<dbReference type="OrthoDB" id="9801938at2"/>
<dbReference type="HOGENOM" id="CLU_066245_2_2_7"/>
<comment type="catalytic activity">
    <reaction evidence="4">
        <text>(6S)-5-formyl-5,6,7,8-tetrahydrofolate + ATP = (6R)-5,10-methenyltetrahydrofolate + ADP + phosphate</text>
        <dbReference type="Rhea" id="RHEA:10488"/>
        <dbReference type="ChEBI" id="CHEBI:30616"/>
        <dbReference type="ChEBI" id="CHEBI:43474"/>
        <dbReference type="ChEBI" id="CHEBI:57455"/>
        <dbReference type="ChEBI" id="CHEBI:57457"/>
        <dbReference type="ChEBI" id="CHEBI:456216"/>
        <dbReference type="EC" id="6.3.3.2"/>
    </reaction>
</comment>
<reference evidence="6 7" key="1">
    <citation type="journal article" date="2004" name="Nat. Biotechnol.">
        <title>The genome sequence of the anaerobic, sulfate-reducing bacterium Desulfovibrio vulgaris Hildenborough.</title>
        <authorList>
            <person name="Heidelberg J.F."/>
            <person name="Seshadri R."/>
            <person name="Haveman S.A."/>
            <person name="Hemme C.L."/>
            <person name="Paulsen I.T."/>
            <person name="Kolonay J.F."/>
            <person name="Eisen J.A."/>
            <person name="Ward N."/>
            <person name="Methe B."/>
            <person name="Brinkac L.M."/>
            <person name="Daugherty S.C."/>
            <person name="Deboy R.T."/>
            <person name="Dodson R.J."/>
            <person name="Durkin A.S."/>
            <person name="Madupu R."/>
            <person name="Nelson W.C."/>
            <person name="Sullivan S.A."/>
            <person name="Fouts D."/>
            <person name="Haft D.H."/>
            <person name="Selengut J."/>
            <person name="Peterson J.D."/>
            <person name="Davidsen T.M."/>
            <person name="Zafar N."/>
            <person name="Zhou L."/>
            <person name="Radune D."/>
            <person name="Dimitrov G."/>
            <person name="Hance M."/>
            <person name="Tran K."/>
            <person name="Khouri H."/>
            <person name="Gill J."/>
            <person name="Utterback T.R."/>
            <person name="Feldblyum T.V."/>
            <person name="Wall J.D."/>
            <person name="Voordouw G."/>
            <person name="Fraser C.M."/>
        </authorList>
    </citation>
    <scope>NUCLEOTIDE SEQUENCE [LARGE SCALE GENOMIC DNA]</scope>
    <source>
        <strain evidence="7">ATCC 29579 / DSM 644 / NCIMB 8303 / VKM B-1760 / Hildenborough</strain>
    </source>
</reference>
<evidence type="ECO:0000256" key="2">
    <source>
        <dbReference type="ARBA" id="ARBA00022741"/>
    </source>
</evidence>
<dbReference type="InterPro" id="IPR037171">
    <property type="entry name" value="NagB/RpiA_transferase-like"/>
</dbReference>
<protein>
    <recommendedName>
        <fullName evidence="4">5-formyltetrahydrofolate cyclo-ligase</fullName>
        <ecNumber evidence="4">6.3.3.2</ecNumber>
    </recommendedName>
</protein>
<dbReference type="AlphaFoldDB" id="Q72F49"/>
<evidence type="ECO:0000256" key="3">
    <source>
        <dbReference type="ARBA" id="ARBA00022840"/>
    </source>
</evidence>
<dbReference type="PhylomeDB" id="Q72F49"/>
<feature type="compositionally biased region" description="Pro residues" evidence="5">
    <location>
        <begin position="66"/>
        <end position="76"/>
    </location>
</feature>
<comment type="similarity">
    <text evidence="1 4">Belongs to the 5-formyltetrahydrofolate cyclo-ligase family.</text>
</comment>
<dbReference type="EC" id="6.3.3.2" evidence="4"/>
<dbReference type="PANTHER" id="PTHR23407">
    <property type="entry name" value="ATPASE INHIBITOR/5-FORMYLTETRAHYDROFOLATE CYCLO-LIGASE"/>
    <property type="match status" value="1"/>
</dbReference>
<feature type="region of interest" description="Disordered" evidence="5">
    <location>
        <begin position="1"/>
        <end position="78"/>
    </location>
</feature>
<keyword evidence="4" id="KW-0479">Metal-binding</keyword>
<dbReference type="GO" id="GO:0030272">
    <property type="term" value="F:5-formyltetrahydrofolate cyclo-ligase activity"/>
    <property type="evidence" value="ECO:0007669"/>
    <property type="project" value="UniProtKB-EC"/>
</dbReference>
<dbReference type="eggNOG" id="COG0212">
    <property type="taxonomic scope" value="Bacteria"/>
</dbReference>
<evidence type="ECO:0000256" key="4">
    <source>
        <dbReference type="RuleBase" id="RU361279"/>
    </source>
</evidence>
<accession>Q72F49</accession>
<dbReference type="Pfam" id="PF01812">
    <property type="entry name" value="5-FTHF_cyc-lig"/>
    <property type="match status" value="1"/>
</dbReference>
<keyword evidence="7" id="KW-1185">Reference proteome</keyword>
<dbReference type="GO" id="GO:0005524">
    <property type="term" value="F:ATP binding"/>
    <property type="evidence" value="ECO:0007669"/>
    <property type="project" value="UniProtKB-KW"/>
</dbReference>
<name>Q72F49_NITV2</name>
<dbReference type="STRING" id="882.DVU_0366"/>
<dbReference type="PaxDb" id="882-DVU_0366"/>
<evidence type="ECO:0000313" key="7">
    <source>
        <dbReference type="Proteomes" id="UP000002194"/>
    </source>
</evidence>
<dbReference type="PATRIC" id="fig|882.5.peg.346"/>
<keyword evidence="2 4" id="KW-0547">Nucleotide-binding</keyword>
<evidence type="ECO:0000313" key="6">
    <source>
        <dbReference type="EMBL" id="AAS94849.1"/>
    </source>
</evidence>
<dbReference type="EnsemblBacteria" id="AAS94849">
    <property type="protein sequence ID" value="AAS94849"/>
    <property type="gene ID" value="DVU_0366"/>
</dbReference>
<evidence type="ECO:0000256" key="1">
    <source>
        <dbReference type="ARBA" id="ARBA00010638"/>
    </source>
</evidence>
<evidence type="ECO:0000256" key="5">
    <source>
        <dbReference type="SAM" id="MobiDB-lite"/>
    </source>
</evidence>
<dbReference type="PANTHER" id="PTHR23407:SF1">
    <property type="entry name" value="5-FORMYLTETRAHYDROFOLATE CYCLO-LIGASE"/>
    <property type="match status" value="1"/>
</dbReference>
<feature type="compositionally biased region" description="Low complexity" evidence="5">
    <location>
        <begin position="31"/>
        <end position="59"/>
    </location>
</feature>
<dbReference type="GO" id="GO:0009396">
    <property type="term" value="P:folic acid-containing compound biosynthetic process"/>
    <property type="evidence" value="ECO:0007669"/>
    <property type="project" value="TreeGrafter"/>
</dbReference>
<feature type="compositionally biased region" description="Low complexity" evidence="5">
    <location>
        <begin position="8"/>
        <end position="18"/>
    </location>
</feature>
<sequence>MTQPRSTSPASPASPASAGNATRKPRHDAKVTAAHSAATAPVDPSSASGTSAQATGGDSRATGDSPPAPTGIPPAPSSIIRGAAAQDMATAKTALRREMLQRRRDLDREEAQRHGALAQAALLAHPAWVTARQVVLYVAVRNELDTDLLLRTAWEAGKEVLLPRCDPACSGVMCLAPCLCAADLGPGSHGIPEPSPLRCPPVDPQSPTFAPDLAIIPGVAFDRQGNRLGYGGGYYDRFLSTPGMSATPLVGFAHAFQIVDALPAEAWDRPVNALCTEEGLIWL</sequence>
<dbReference type="GO" id="GO:0035999">
    <property type="term" value="P:tetrahydrofolate interconversion"/>
    <property type="evidence" value="ECO:0007669"/>
    <property type="project" value="TreeGrafter"/>
</dbReference>
<dbReference type="Proteomes" id="UP000002194">
    <property type="component" value="Chromosome"/>
</dbReference>
<dbReference type="InterPro" id="IPR002698">
    <property type="entry name" value="FTHF_cligase"/>
</dbReference>
<dbReference type="GO" id="GO:0046872">
    <property type="term" value="F:metal ion binding"/>
    <property type="evidence" value="ECO:0007669"/>
    <property type="project" value="UniProtKB-KW"/>
</dbReference>
<dbReference type="InterPro" id="IPR024185">
    <property type="entry name" value="FTHF_cligase-like_sf"/>
</dbReference>
<proteinExistence type="inferred from homology"/>
<dbReference type="EMBL" id="AE017285">
    <property type="protein sequence ID" value="AAS94849.1"/>
    <property type="molecule type" value="Genomic_DNA"/>
</dbReference>
<dbReference type="NCBIfam" id="TIGR02727">
    <property type="entry name" value="MTHFS_bact"/>
    <property type="match status" value="1"/>
</dbReference>
<organism evidence="6 7">
    <name type="scientific">Nitratidesulfovibrio vulgaris (strain ATCC 29579 / DSM 644 / CCUG 34227 / NCIMB 8303 / VKM B-1760 / Hildenborough)</name>
    <name type="common">Desulfovibrio vulgaris</name>
    <dbReference type="NCBI Taxonomy" id="882"/>
    <lineage>
        <taxon>Bacteria</taxon>
        <taxon>Pseudomonadati</taxon>
        <taxon>Thermodesulfobacteriota</taxon>
        <taxon>Desulfovibrionia</taxon>
        <taxon>Desulfovibrionales</taxon>
        <taxon>Desulfovibrionaceae</taxon>
        <taxon>Nitratidesulfovibrio</taxon>
    </lineage>
</organism>
<gene>
    <name evidence="6" type="ordered locus">DVU_0366</name>
</gene>
<comment type="cofactor">
    <cofactor evidence="4">
        <name>Mg(2+)</name>
        <dbReference type="ChEBI" id="CHEBI:18420"/>
    </cofactor>
</comment>
<dbReference type="SUPFAM" id="SSF100950">
    <property type="entry name" value="NagB/RpiA/CoA transferase-like"/>
    <property type="match status" value="1"/>
</dbReference>
<keyword evidence="3 4" id="KW-0067">ATP-binding</keyword>
<dbReference type="KEGG" id="dvu:DVU_0366"/>
<dbReference type="Gene3D" id="3.40.50.10420">
    <property type="entry name" value="NagB/RpiA/CoA transferase-like"/>
    <property type="match status" value="1"/>
</dbReference>
<keyword evidence="4" id="KW-0460">Magnesium</keyword>